<evidence type="ECO:0000256" key="2">
    <source>
        <dbReference type="ARBA" id="ARBA00005417"/>
    </source>
</evidence>
<reference evidence="12" key="1">
    <citation type="journal article" date="2017" name="Nature">
        <title>Asgard archaea illuminate the origin of eukaryotic cellular complexity.</title>
        <authorList>
            <person name="Zaremba-Niedzwiedzka K."/>
            <person name="Caceres E.F."/>
            <person name="Saw J.H."/>
            <person name="Backstrom D."/>
            <person name="Juzokaite L."/>
            <person name="Vancaester E."/>
            <person name="Seitz K.W."/>
            <person name="Anantharaman K."/>
            <person name="Starnawski P."/>
            <person name="Kjeldsen K.U."/>
            <person name="Scott M.B."/>
            <person name="Nunoura T."/>
            <person name="Banfield J.F."/>
            <person name="Schramm A."/>
            <person name="Baker B.J."/>
            <person name="Spang A."/>
            <person name="Ettema T.J.G."/>
        </authorList>
    </citation>
    <scope>NUCLEOTIDE SEQUENCE</scope>
    <source>
        <strain evidence="12">LCB_4</strain>
    </source>
</reference>
<comment type="similarity">
    <text evidence="2 10">Belongs to the ABC transporter superfamily.</text>
</comment>
<dbReference type="SUPFAM" id="SSF52540">
    <property type="entry name" value="P-loop containing nucleoside triphosphate hydrolases"/>
    <property type="match status" value="1"/>
</dbReference>
<dbReference type="CDD" id="cd03225">
    <property type="entry name" value="ABC_cobalt_CbiO_domain1"/>
    <property type="match status" value="1"/>
</dbReference>
<protein>
    <recommendedName>
        <fullName evidence="10">ABC transporter ATP-binding protein</fullName>
    </recommendedName>
</protein>
<dbReference type="PROSITE" id="PS00211">
    <property type="entry name" value="ABC_TRANSPORTER_1"/>
    <property type="match status" value="1"/>
</dbReference>
<dbReference type="GO" id="GO:0016887">
    <property type="term" value="F:ATP hydrolysis activity"/>
    <property type="evidence" value="ECO:0007669"/>
    <property type="project" value="InterPro"/>
</dbReference>
<evidence type="ECO:0000256" key="9">
    <source>
        <dbReference type="ARBA" id="ARBA00025157"/>
    </source>
</evidence>
<dbReference type="InterPro" id="IPR027417">
    <property type="entry name" value="P-loop_NTPase"/>
</dbReference>
<comment type="subcellular location">
    <subcellularLocation>
        <location evidence="1 10">Cell membrane</location>
        <topology evidence="1 10">Peripheral membrane protein</topology>
    </subcellularLocation>
</comment>
<evidence type="ECO:0000259" key="11">
    <source>
        <dbReference type="PROSITE" id="PS50893"/>
    </source>
</evidence>
<reference evidence="12" key="2">
    <citation type="journal article" date="2022" name="Nat. Microbiol.">
        <title>A closed Candidatus Odinarchaeum chromosome exposes Asgard archaeal viruses.</title>
        <authorList>
            <person name="Tamarit D."/>
            <person name="Caceres E.F."/>
            <person name="Krupovic M."/>
            <person name="Nijland R."/>
            <person name="Eme L."/>
            <person name="Robinson N.P."/>
            <person name="Ettema T.J.G."/>
        </authorList>
    </citation>
    <scope>NUCLEOTIDE SEQUENCE</scope>
    <source>
        <strain evidence="12">LCB_4</strain>
    </source>
</reference>
<evidence type="ECO:0000256" key="8">
    <source>
        <dbReference type="ARBA" id="ARBA00023136"/>
    </source>
</evidence>
<dbReference type="NCBIfam" id="TIGR01166">
    <property type="entry name" value="cbiO"/>
    <property type="match status" value="1"/>
</dbReference>
<dbReference type="GO" id="GO:0042626">
    <property type="term" value="F:ATPase-coupled transmembrane transporter activity"/>
    <property type="evidence" value="ECO:0007669"/>
    <property type="project" value="TreeGrafter"/>
</dbReference>
<dbReference type="InterPro" id="IPR015856">
    <property type="entry name" value="ABC_transpr_CbiO/EcfA_su"/>
</dbReference>
<dbReference type="PANTHER" id="PTHR43553:SF24">
    <property type="entry name" value="ENERGY-COUPLING FACTOR TRANSPORTER ATP-BINDING PROTEIN ECFA1"/>
    <property type="match status" value="1"/>
</dbReference>
<dbReference type="PROSITE" id="PS50893">
    <property type="entry name" value="ABC_TRANSPORTER_2"/>
    <property type="match status" value="1"/>
</dbReference>
<dbReference type="Gene3D" id="3.40.50.300">
    <property type="entry name" value="P-loop containing nucleotide triphosphate hydrolases"/>
    <property type="match status" value="1"/>
</dbReference>
<evidence type="ECO:0000256" key="3">
    <source>
        <dbReference type="ARBA" id="ARBA00022448"/>
    </source>
</evidence>
<name>A0AAF0D234_ODILC</name>
<feature type="domain" description="ABC transporter" evidence="11">
    <location>
        <begin position="5"/>
        <end position="239"/>
    </location>
</feature>
<keyword evidence="6 10" id="KW-0067">ATP-binding</keyword>
<evidence type="ECO:0000256" key="5">
    <source>
        <dbReference type="ARBA" id="ARBA00022741"/>
    </source>
</evidence>
<comment type="function">
    <text evidence="10">Part of an ABC transporter complex. Responsible for energy coupling to the transport system.</text>
</comment>
<dbReference type="InterPro" id="IPR003439">
    <property type="entry name" value="ABC_transporter-like_ATP-bd"/>
</dbReference>
<evidence type="ECO:0000313" key="13">
    <source>
        <dbReference type="Proteomes" id="UP000186851"/>
    </source>
</evidence>
<sequence length="272" mass="30444">MNPILTVSDLYFKYPKTDKGLFDVNMKVYKGECVGVIGPNGAGKSTLLLHLNGLLKPQKGSIIVNGFNTLNESDVFKIRRIVGLVFQDPNDQILKNTVEEEVAYGLLNTGLEREEILRRVKTALETVGLKDYNKHVTFHLSYGEKKKLSIASILVMDPDILVLDEPTSNLDPRGVDDLIEIISNLRERGKTMIIATHDIDFAAELLDRCYIIDDGRIVGEGNSRMILTDLDLLDKHGLKPPTVTRLFAEIRGFNPPPIKFSEAVKLLKNVCR</sequence>
<evidence type="ECO:0000256" key="1">
    <source>
        <dbReference type="ARBA" id="ARBA00004202"/>
    </source>
</evidence>
<dbReference type="PANTHER" id="PTHR43553">
    <property type="entry name" value="HEAVY METAL TRANSPORTER"/>
    <property type="match status" value="1"/>
</dbReference>
<dbReference type="GO" id="GO:0006824">
    <property type="term" value="P:cobalt ion transport"/>
    <property type="evidence" value="ECO:0007669"/>
    <property type="project" value="InterPro"/>
</dbReference>
<evidence type="ECO:0000313" key="12">
    <source>
        <dbReference type="EMBL" id="WEU40246.1"/>
    </source>
</evidence>
<dbReference type="Pfam" id="PF00005">
    <property type="entry name" value="ABC_tran"/>
    <property type="match status" value="1"/>
</dbReference>
<organism evidence="12 13">
    <name type="scientific">Odinarchaeota yellowstonii (strain LCB_4)</name>
    <dbReference type="NCBI Taxonomy" id="1841599"/>
    <lineage>
        <taxon>Archaea</taxon>
        <taxon>Promethearchaeati</taxon>
        <taxon>Candidatus Odinarchaeota</taxon>
        <taxon>Candidatus Odinarchaeia</taxon>
        <taxon>Candidatus Odinarchaeales</taxon>
        <taxon>Candidatus Odinarchaeaceae</taxon>
        <taxon>Candidatus Odinarchaeum</taxon>
    </lineage>
</organism>
<dbReference type="SMART" id="SM00382">
    <property type="entry name" value="AAA"/>
    <property type="match status" value="1"/>
</dbReference>
<dbReference type="KEGG" id="oyw:OdinLCB4_007200"/>
<dbReference type="InterPro" id="IPR003593">
    <property type="entry name" value="AAA+_ATPase"/>
</dbReference>
<evidence type="ECO:0000256" key="7">
    <source>
        <dbReference type="ARBA" id="ARBA00022967"/>
    </source>
</evidence>
<keyword evidence="5 10" id="KW-0547">Nucleotide-binding</keyword>
<proteinExistence type="inferred from homology"/>
<keyword evidence="3 10" id="KW-0813">Transport</keyword>
<dbReference type="Proteomes" id="UP000186851">
    <property type="component" value="Chromosome"/>
</dbReference>
<dbReference type="InterPro" id="IPR017871">
    <property type="entry name" value="ABC_transporter-like_CS"/>
</dbReference>
<dbReference type="GO" id="GO:0005524">
    <property type="term" value="F:ATP binding"/>
    <property type="evidence" value="ECO:0007669"/>
    <property type="project" value="UniProtKB-UniRule"/>
</dbReference>
<dbReference type="AlphaFoldDB" id="A0AAF0D234"/>
<dbReference type="GO" id="GO:0043190">
    <property type="term" value="C:ATP-binding cassette (ABC) transporter complex"/>
    <property type="evidence" value="ECO:0007669"/>
    <property type="project" value="TreeGrafter"/>
</dbReference>
<keyword evidence="7" id="KW-1278">Translocase</keyword>
<gene>
    <name evidence="12" type="ORF">OdinLCB4_007200</name>
</gene>
<evidence type="ECO:0000256" key="4">
    <source>
        <dbReference type="ARBA" id="ARBA00022475"/>
    </source>
</evidence>
<dbReference type="InterPro" id="IPR005876">
    <property type="entry name" value="Co_trans_ATP-bd"/>
</dbReference>
<keyword evidence="8 10" id="KW-0472">Membrane</keyword>
<keyword evidence="4 10" id="KW-1003">Cell membrane</keyword>
<dbReference type="FunFam" id="3.40.50.300:FF:000224">
    <property type="entry name" value="Energy-coupling factor transporter ATP-binding protein EcfA"/>
    <property type="match status" value="1"/>
</dbReference>
<comment type="function">
    <text evidence="9">Probably part of an ABC transporter complex. Responsible for energy coupling to the transport system.</text>
</comment>
<evidence type="ECO:0000256" key="10">
    <source>
        <dbReference type="RuleBase" id="RU364103"/>
    </source>
</evidence>
<dbReference type="InterPro" id="IPR050095">
    <property type="entry name" value="ECF_ABC_transporter_ATP-bd"/>
</dbReference>
<evidence type="ECO:0000256" key="6">
    <source>
        <dbReference type="ARBA" id="ARBA00022840"/>
    </source>
</evidence>
<dbReference type="EMBL" id="CP091871">
    <property type="protein sequence ID" value="WEU40246.1"/>
    <property type="molecule type" value="Genomic_DNA"/>
</dbReference>
<accession>A0AAF0D234</accession>